<organism evidence="2 3">
    <name type="scientific">Streptomyces leeuwenhoekii</name>
    <dbReference type="NCBI Taxonomy" id="1437453"/>
    <lineage>
        <taxon>Bacteria</taxon>
        <taxon>Bacillati</taxon>
        <taxon>Actinomycetota</taxon>
        <taxon>Actinomycetes</taxon>
        <taxon>Kitasatosporales</taxon>
        <taxon>Streptomycetaceae</taxon>
        <taxon>Streptomyces</taxon>
    </lineage>
</organism>
<name>A0ABR5HSU3_STRLW</name>
<accession>A0ABR5HSU3</accession>
<feature type="compositionally biased region" description="Polar residues" evidence="1">
    <location>
        <begin position="88"/>
        <end position="112"/>
    </location>
</feature>
<dbReference type="EMBL" id="LFEH01000122">
    <property type="protein sequence ID" value="KMS71305.1"/>
    <property type="molecule type" value="Genomic_DNA"/>
</dbReference>
<reference evidence="2 3" key="1">
    <citation type="submission" date="2015-06" db="EMBL/GenBank/DDBJ databases">
        <title>Draft genome sequence of Streptomyces leeuwenhoekii C58, which produces the novel lasso peptide, chaxapeptin.</title>
        <authorList>
            <person name="Yi Y."/>
            <person name="Hai D."/>
            <person name="Jaspars M."/>
            <person name="Sheng H."/>
            <person name="Rateb M.E."/>
            <person name="Bull A."/>
            <person name="Goodfellow M."/>
            <person name="Asenjo J.A."/>
            <person name="Ebel R."/>
        </authorList>
    </citation>
    <scope>NUCLEOTIDE SEQUENCE [LARGE SCALE GENOMIC DNA]</scope>
    <source>
        <strain evidence="2 3">C58</strain>
    </source>
</reference>
<sequence length="134" mass="14048">MGRIYATTAEYEAFTGQPAPANAARLLARASRLVSAATKAAIYDTDPAGYPTDPDVRDAFRDATCAQVAEWARRDAAAADGEDVAASPWTSVSAGGLSFSRQSAPTATAEDTTLTPEAVEILEELGLLQVVWQA</sequence>
<keyword evidence="3" id="KW-1185">Reference proteome</keyword>
<protein>
    <submittedName>
        <fullName evidence="2">Uncharacterized protein</fullName>
    </submittedName>
</protein>
<proteinExistence type="predicted"/>
<gene>
    <name evidence="2" type="ORF">ACH49_24730</name>
</gene>
<dbReference type="Proteomes" id="UP000037274">
    <property type="component" value="Unassembled WGS sequence"/>
</dbReference>
<evidence type="ECO:0000313" key="2">
    <source>
        <dbReference type="EMBL" id="KMS71305.1"/>
    </source>
</evidence>
<dbReference type="RefSeq" id="WP_053085120.1">
    <property type="nucleotide sequence ID" value="NZ_LFEH01000122.1"/>
</dbReference>
<feature type="region of interest" description="Disordered" evidence="1">
    <location>
        <begin position="77"/>
        <end position="112"/>
    </location>
</feature>
<evidence type="ECO:0000256" key="1">
    <source>
        <dbReference type="SAM" id="MobiDB-lite"/>
    </source>
</evidence>
<evidence type="ECO:0000313" key="3">
    <source>
        <dbReference type="Proteomes" id="UP000037274"/>
    </source>
</evidence>
<comment type="caution">
    <text evidence="2">The sequence shown here is derived from an EMBL/GenBank/DDBJ whole genome shotgun (WGS) entry which is preliminary data.</text>
</comment>